<evidence type="ECO:0000313" key="2">
    <source>
        <dbReference type="Proteomes" id="UP000001436"/>
    </source>
</evidence>
<dbReference type="KEGG" id="rso:RSp0999"/>
<organism evidence="1 2">
    <name type="scientific">Ralstonia nicotianae (strain ATCC BAA-1114 / GMI1000)</name>
    <name type="common">Ralstonia solanacearum</name>
    <dbReference type="NCBI Taxonomy" id="267608"/>
    <lineage>
        <taxon>Bacteria</taxon>
        <taxon>Pseudomonadati</taxon>
        <taxon>Pseudomonadota</taxon>
        <taxon>Betaproteobacteria</taxon>
        <taxon>Burkholderiales</taxon>
        <taxon>Burkholderiaceae</taxon>
        <taxon>Ralstonia</taxon>
        <taxon>Ralstonia solanacearum species complex</taxon>
    </lineage>
</organism>
<dbReference type="Proteomes" id="UP000001436">
    <property type="component" value="Plasmid pGMI1000MP"/>
</dbReference>
<reference evidence="1 2" key="1">
    <citation type="journal article" date="2002" name="Nature">
        <title>Genome sequence of the plant pathogen Ralstonia solanacearum.</title>
        <authorList>
            <person name="Salanoubat M."/>
            <person name="Genin S."/>
            <person name="Artiguenave F."/>
            <person name="Gouzy J."/>
            <person name="Mangenot S."/>
            <person name="Arlat M."/>
            <person name="Billault A."/>
            <person name="Brottier P."/>
            <person name="Camus J.C."/>
            <person name="Cattolico L."/>
            <person name="Chandler M."/>
            <person name="Choisne N."/>
            <person name="Claudel-Renard C."/>
            <person name="Cunnac S."/>
            <person name="Demange N."/>
            <person name="Gaspin C."/>
            <person name="Lavie M."/>
            <person name="Moisan A."/>
            <person name="Robert C."/>
            <person name="Saurin W."/>
            <person name="Schiex T."/>
            <person name="Siguier P."/>
            <person name="Thebault P."/>
            <person name="Whalen M."/>
            <person name="Wincker P."/>
            <person name="Levy M."/>
            <person name="Weissenbach J."/>
            <person name="Boucher C.A."/>
        </authorList>
    </citation>
    <scope>NUCLEOTIDE SEQUENCE [LARGE SCALE GENOMIC DNA]</scope>
    <source>
        <strain evidence="2">ATCC BAA-1114 / GMI1000</strain>
    </source>
</reference>
<dbReference type="AlphaFoldDB" id="Q8XR62"/>
<protein>
    <submittedName>
        <fullName evidence="1">Uncharacterized protein</fullName>
    </submittedName>
</protein>
<dbReference type="STRING" id="267608.RSp0999"/>
<dbReference type="EMBL" id="AL646053">
    <property type="protein sequence ID" value="CAD18150.1"/>
    <property type="molecule type" value="Genomic_DNA"/>
</dbReference>
<proteinExistence type="predicted"/>
<evidence type="ECO:0000313" key="1">
    <source>
        <dbReference type="EMBL" id="CAD18150.1"/>
    </source>
</evidence>
<dbReference type="EnsemblBacteria" id="CAD18150">
    <property type="protein sequence ID" value="CAD18150"/>
    <property type="gene ID" value="RSp0999"/>
</dbReference>
<dbReference type="HOGENOM" id="CLU_3221139_0_0_4"/>
<keyword evidence="2" id="KW-1185">Reference proteome</keyword>
<accession>Q8XR62</accession>
<name>Q8XR62_RALN1</name>
<geneLocation type="plasmid" evidence="2">
    <name>megaplasmid Rsp</name>
</geneLocation>
<sequence>MTKNVDMFLRAPSSVANFVGTIPFRCNAATAGRIDRADGHASIGGWFPGF</sequence>
<gene>
    <name evidence="1" type="ordered locus">RSp0999</name>
</gene>